<dbReference type="GO" id="GO:0004125">
    <property type="term" value="F:L-seryl-tRNA(Sec) selenium transferase activity"/>
    <property type="evidence" value="ECO:0007669"/>
    <property type="project" value="InterPro"/>
</dbReference>
<dbReference type="InterPro" id="IPR025862">
    <property type="entry name" value="SelA_trans_N_dom"/>
</dbReference>
<gene>
    <name evidence="8" type="ORF">S01H1_15956</name>
</gene>
<dbReference type="InterPro" id="IPR004534">
    <property type="entry name" value="SelA_trans"/>
</dbReference>
<reference evidence="8" key="1">
    <citation type="journal article" date="2014" name="Front. Microbiol.">
        <title>High frequency of phylogenetically diverse reductive dehalogenase-homologous genes in deep subseafloor sedimentary metagenomes.</title>
        <authorList>
            <person name="Kawai M."/>
            <person name="Futagami T."/>
            <person name="Toyoda A."/>
            <person name="Takaki Y."/>
            <person name="Nishi S."/>
            <person name="Hori S."/>
            <person name="Arai W."/>
            <person name="Tsubouchi T."/>
            <person name="Morono Y."/>
            <person name="Uchiyama I."/>
            <person name="Ito T."/>
            <person name="Fujiyama A."/>
            <person name="Inagaki F."/>
            <person name="Takami H."/>
        </authorList>
    </citation>
    <scope>NUCLEOTIDE SEQUENCE</scope>
    <source>
        <strain evidence="8">Expedition CK06-06</strain>
    </source>
</reference>
<evidence type="ECO:0000256" key="2">
    <source>
        <dbReference type="ARBA" id="ARBA00022490"/>
    </source>
</evidence>
<dbReference type="Pfam" id="PF03841">
    <property type="entry name" value="SelA"/>
    <property type="match status" value="1"/>
</dbReference>
<dbReference type="InterPro" id="IPR018319">
    <property type="entry name" value="SelA-like"/>
</dbReference>
<comment type="caution">
    <text evidence="8">The sequence shown here is derived from an EMBL/GenBank/DDBJ whole genome shotgun (WGS) entry which is preliminary data.</text>
</comment>
<dbReference type="PANTHER" id="PTHR32328">
    <property type="entry name" value="L-SERYL-TRNA(SEC) SELENIUM TRANSFERASE"/>
    <property type="match status" value="1"/>
</dbReference>
<evidence type="ECO:0000313" key="8">
    <source>
        <dbReference type="EMBL" id="GAF77687.1"/>
    </source>
</evidence>
<comment type="cofactor">
    <cofactor evidence="1">
        <name>pyridoxal 5'-phosphate</name>
        <dbReference type="ChEBI" id="CHEBI:597326"/>
    </cofactor>
</comment>
<evidence type="ECO:0000256" key="6">
    <source>
        <dbReference type="ARBA" id="ARBA00023266"/>
    </source>
</evidence>
<keyword evidence="6" id="KW-0711">Selenium</keyword>
<feature type="domain" description="L-seryl-tRNA selenium transferase N-terminal" evidence="7">
    <location>
        <begin position="6"/>
        <end position="45"/>
    </location>
</feature>
<organism evidence="8">
    <name type="scientific">marine sediment metagenome</name>
    <dbReference type="NCBI Taxonomy" id="412755"/>
    <lineage>
        <taxon>unclassified sequences</taxon>
        <taxon>metagenomes</taxon>
        <taxon>ecological metagenomes</taxon>
    </lineage>
</organism>
<evidence type="ECO:0000256" key="4">
    <source>
        <dbReference type="ARBA" id="ARBA00022898"/>
    </source>
</evidence>
<dbReference type="Gene3D" id="3.40.640.10">
    <property type="entry name" value="Type I PLP-dependent aspartate aminotransferase-like (Major domain)"/>
    <property type="match status" value="1"/>
</dbReference>
<keyword evidence="4" id="KW-0663">Pyridoxal phosphate</keyword>
<dbReference type="InterPro" id="IPR015424">
    <property type="entry name" value="PyrdxlP-dep_Trfase"/>
</dbReference>
<dbReference type="GO" id="GO:0001514">
    <property type="term" value="P:selenocysteine incorporation"/>
    <property type="evidence" value="ECO:0007669"/>
    <property type="project" value="InterPro"/>
</dbReference>
<evidence type="ECO:0000256" key="5">
    <source>
        <dbReference type="ARBA" id="ARBA00022917"/>
    </source>
</evidence>
<protein>
    <recommendedName>
        <fullName evidence="7">L-seryl-tRNA selenium transferase N-terminal domain-containing protein</fullName>
    </recommendedName>
</protein>
<dbReference type="InterPro" id="IPR015421">
    <property type="entry name" value="PyrdxlP-dep_Trfase_major"/>
</dbReference>
<name>X0SP95_9ZZZZ</name>
<accession>X0SP95</accession>
<feature type="non-terminal residue" evidence="8">
    <location>
        <position position="188"/>
    </location>
</feature>
<dbReference type="SUPFAM" id="SSF53383">
    <property type="entry name" value="PLP-dependent transferases"/>
    <property type="match status" value="1"/>
</dbReference>
<dbReference type="AlphaFoldDB" id="X0SP95"/>
<evidence type="ECO:0000256" key="1">
    <source>
        <dbReference type="ARBA" id="ARBA00001933"/>
    </source>
</evidence>
<keyword evidence="2" id="KW-0963">Cytoplasm</keyword>
<proteinExistence type="inferred from homology"/>
<dbReference type="EMBL" id="BARS01008362">
    <property type="protein sequence ID" value="GAF77687.1"/>
    <property type="molecule type" value="Genomic_DNA"/>
</dbReference>
<evidence type="ECO:0000259" key="7">
    <source>
        <dbReference type="Pfam" id="PF12390"/>
    </source>
</evidence>
<keyword evidence="3" id="KW-0808">Transferase</keyword>
<dbReference type="HAMAP" id="MF_00423">
    <property type="entry name" value="SelA"/>
    <property type="match status" value="1"/>
</dbReference>
<dbReference type="GO" id="GO:0005737">
    <property type="term" value="C:cytoplasm"/>
    <property type="evidence" value="ECO:0007669"/>
    <property type="project" value="InterPro"/>
</dbReference>
<dbReference type="Pfam" id="PF12390">
    <property type="entry name" value="Se-cys_synth_N"/>
    <property type="match status" value="1"/>
</dbReference>
<dbReference type="PANTHER" id="PTHR32328:SF0">
    <property type="entry name" value="L-SERYL-TRNA(SEC) SELENIUM TRANSFERASE"/>
    <property type="match status" value="1"/>
</dbReference>
<sequence length="188" mass="20322">MRQSELRKLPSVDRLIQTEAAMAVVAQHGRDRTLEALRGSLDAARQAILEDDLAAPDDERLVVSAARRLAVELSPSLYPVINATGVIVHTNLGRAPLSPRARHAIERISKGYSNLEYDLEDGARGSRYMHATDLLTRLTGAEDALVVNNNAAAVLLVLTALAKGRDVLIGRSQLVEIGGGFRKGRIQA</sequence>
<evidence type="ECO:0000256" key="3">
    <source>
        <dbReference type="ARBA" id="ARBA00022679"/>
    </source>
</evidence>
<keyword evidence="5" id="KW-0648">Protein biosynthesis</keyword>